<keyword evidence="2" id="KW-1185">Reference proteome</keyword>
<comment type="caution">
    <text evidence="1">The sequence shown here is derived from an EMBL/GenBank/DDBJ whole genome shotgun (WGS) entry which is preliminary data.</text>
</comment>
<accession>A0AA40KGT4</accession>
<dbReference type="AlphaFoldDB" id="A0AA40KGT4"/>
<dbReference type="Proteomes" id="UP001177670">
    <property type="component" value="Unassembled WGS sequence"/>
</dbReference>
<gene>
    <name evidence="1" type="ORF">K0M31_013339</name>
</gene>
<evidence type="ECO:0000313" key="1">
    <source>
        <dbReference type="EMBL" id="KAK1119513.1"/>
    </source>
</evidence>
<reference evidence="1" key="1">
    <citation type="submission" date="2021-10" db="EMBL/GenBank/DDBJ databases">
        <title>Melipona bicolor Genome sequencing and assembly.</title>
        <authorList>
            <person name="Araujo N.S."/>
            <person name="Arias M.C."/>
        </authorList>
    </citation>
    <scope>NUCLEOTIDE SEQUENCE</scope>
    <source>
        <strain evidence="1">USP_2M_L1-L4_2017</strain>
        <tissue evidence="1">Whole body</tissue>
    </source>
</reference>
<organism evidence="1 2">
    <name type="scientific">Melipona bicolor</name>
    <dbReference type="NCBI Taxonomy" id="60889"/>
    <lineage>
        <taxon>Eukaryota</taxon>
        <taxon>Metazoa</taxon>
        <taxon>Ecdysozoa</taxon>
        <taxon>Arthropoda</taxon>
        <taxon>Hexapoda</taxon>
        <taxon>Insecta</taxon>
        <taxon>Pterygota</taxon>
        <taxon>Neoptera</taxon>
        <taxon>Endopterygota</taxon>
        <taxon>Hymenoptera</taxon>
        <taxon>Apocrita</taxon>
        <taxon>Aculeata</taxon>
        <taxon>Apoidea</taxon>
        <taxon>Anthophila</taxon>
        <taxon>Apidae</taxon>
        <taxon>Melipona</taxon>
    </lineage>
</organism>
<name>A0AA40KGT4_9HYME</name>
<sequence length="107" mass="12141">MDEREVHIVIELEDSVVIVPAANDTEYDKFHGKLRTISTSNDDNFKNTIIIPKIVKLLGIVKGISCGKVKALVRDQLQSSWQKFTEFILILGKPKFAESRDELRNQG</sequence>
<protein>
    <submittedName>
        <fullName evidence="1">Uncharacterized protein</fullName>
    </submittedName>
</protein>
<evidence type="ECO:0000313" key="2">
    <source>
        <dbReference type="Proteomes" id="UP001177670"/>
    </source>
</evidence>
<dbReference type="EMBL" id="JAHYIQ010000036">
    <property type="protein sequence ID" value="KAK1119513.1"/>
    <property type="molecule type" value="Genomic_DNA"/>
</dbReference>
<proteinExistence type="predicted"/>